<sequence length="63" mass="7541">MRFFFAIIMIVLSIIPFLFIYNGMQQNFDTWPELHLPDFFSWASFICIGLIIVIAMFMKTRDE</sequence>
<keyword evidence="3" id="KW-1185">Reference proteome</keyword>
<gene>
    <name evidence="2" type="ORF">HUG20_16185</name>
</gene>
<dbReference type="EMBL" id="CP054706">
    <property type="protein sequence ID" value="QQK81294.1"/>
    <property type="molecule type" value="Genomic_DNA"/>
</dbReference>
<protein>
    <submittedName>
        <fullName evidence="2">Uncharacterized protein</fullName>
    </submittedName>
</protein>
<proteinExistence type="predicted"/>
<dbReference type="KEGG" id="scib:HUG20_16185"/>
<evidence type="ECO:0000313" key="3">
    <source>
        <dbReference type="Proteomes" id="UP000595349"/>
    </source>
</evidence>
<reference evidence="2 3" key="1">
    <citation type="submission" date="2020-06" db="EMBL/GenBank/DDBJ databases">
        <title>Genomic analysis of Salicibibacter sp. NKC21-4.</title>
        <authorList>
            <person name="Oh Y.J."/>
        </authorList>
    </citation>
    <scope>NUCLEOTIDE SEQUENCE [LARGE SCALE GENOMIC DNA]</scope>
    <source>
        <strain evidence="2 3">NKC21-4</strain>
    </source>
</reference>
<evidence type="ECO:0000313" key="2">
    <source>
        <dbReference type="EMBL" id="QQK81294.1"/>
    </source>
</evidence>
<evidence type="ECO:0000256" key="1">
    <source>
        <dbReference type="SAM" id="Phobius"/>
    </source>
</evidence>
<name>A0A7T6ZD36_9BACI</name>
<dbReference type="Proteomes" id="UP000595349">
    <property type="component" value="Chromosome"/>
</dbReference>
<organism evidence="2 3">
    <name type="scientific">Salicibibacter cibi</name>
    <dbReference type="NCBI Taxonomy" id="2743001"/>
    <lineage>
        <taxon>Bacteria</taxon>
        <taxon>Bacillati</taxon>
        <taxon>Bacillota</taxon>
        <taxon>Bacilli</taxon>
        <taxon>Bacillales</taxon>
        <taxon>Bacillaceae</taxon>
        <taxon>Salicibibacter</taxon>
    </lineage>
</organism>
<keyword evidence="1" id="KW-0812">Transmembrane</keyword>
<dbReference type="AlphaFoldDB" id="A0A7T6ZD36"/>
<feature type="transmembrane region" description="Helical" evidence="1">
    <location>
        <begin position="39"/>
        <end position="58"/>
    </location>
</feature>
<feature type="transmembrane region" description="Helical" evidence="1">
    <location>
        <begin position="5"/>
        <end position="24"/>
    </location>
</feature>
<dbReference type="RefSeq" id="WP_200085725.1">
    <property type="nucleotide sequence ID" value="NZ_CP054706.1"/>
</dbReference>
<keyword evidence="1" id="KW-0472">Membrane</keyword>
<keyword evidence="1" id="KW-1133">Transmembrane helix</keyword>
<accession>A0A7T6ZD36</accession>